<sequence>MSVSSLNPDHTSGGHFAAIEEPESLSATYGKCSQRKDLRMVLSVGTMGTHGLQNKNHVYKPQLLRMEKPQDGCDVCCA</sequence>
<feature type="compositionally biased region" description="Polar residues" evidence="1">
    <location>
        <begin position="1"/>
        <end position="10"/>
    </location>
</feature>
<accession>A0A1C7M349</accession>
<comment type="caution">
    <text evidence="2">The sequence shown here is derived from an EMBL/GenBank/DDBJ whole genome shotgun (WGS) entry which is preliminary data.</text>
</comment>
<evidence type="ECO:0000256" key="1">
    <source>
        <dbReference type="SAM" id="MobiDB-lite"/>
    </source>
</evidence>
<organism evidence="2 3">
    <name type="scientific">Grifola frondosa</name>
    <name type="common">Maitake</name>
    <name type="synonym">Polyporus frondosus</name>
    <dbReference type="NCBI Taxonomy" id="5627"/>
    <lineage>
        <taxon>Eukaryota</taxon>
        <taxon>Fungi</taxon>
        <taxon>Dikarya</taxon>
        <taxon>Basidiomycota</taxon>
        <taxon>Agaricomycotina</taxon>
        <taxon>Agaricomycetes</taxon>
        <taxon>Polyporales</taxon>
        <taxon>Grifolaceae</taxon>
        <taxon>Grifola</taxon>
    </lineage>
</organism>
<gene>
    <name evidence="2" type="ORF">A0H81_08593</name>
</gene>
<reference evidence="2 3" key="1">
    <citation type="submission" date="2016-03" db="EMBL/GenBank/DDBJ databases">
        <title>Whole genome sequencing of Grifola frondosa 9006-11.</title>
        <authorList>
            <person name="Min B."/>
            <person name="Park H."/>
            <person name="Kim J.-G."/>
            <person name="Cho H."/>
            <person name="Oh Y.-L."/>
            <person name="Kong W.-S."/>
            <person name="Choi I.-G."/>
        </authorList>
    </citation>
    <scope>NUCLEOTIDE SEQUENCE [LARGE SCALE GENOMIC DNA]</scope>
    <source>
        <strain evidence="2 3">9006-11</strain>
    </source>
</reference>
<dbReference type="Proteomes" id="UP000092993">
    <property type="component" value="Unassembled WGS sequence"/>
</dbReference>
<dbReference type="AlphaFoldDB" id="A0A1C7M349"/>
<dbReference type="EMBL" id="LUGG01000011">
    <property type="protein sequence ID" value="OBZ71360.1"/>
    <property type="molecule type" value="Genomic_DNA"/>
</dbReference>
<protein>
    <submittedName>
        <fullName evidence="2">Uncharacterized protein</fullName>
    </submittedName>
</protein>
<name>A0A1C7M349_GRIFR</name>
<feature type="region of interest" description="Disordered" evidence="1">
    <location>
        <begin position="1"/>
        <end position="20"/>
    </location>
</feature>
<proteinExistence type="predicted"/>
<evidence type="ECO:0000313" key="3">
    <source>
        <dbReference type="Proteomes" id="UP000092993"/>
    </source>
</evidence>
<evidence type="ECO:0000313" key="2">
    <source>
        <dbReference type="EMBL" id="OBZ71360.1"/>
    </source>
</evidence>
<keyword evidence="3" id="KW-1185">Reference proteome</keyword>